<dbReference type="InterPro" id="IPR036770">
    <property type="entry name" value="Ankyrin_rpt-contain_sf"/>
</dbReference>
<reference evidence="5 6" key="2">
    <citation type="journal article" date="2016" name="Genome Announc.">
        <title>Complete Genome Sequence of the Highly Virulent Aeromonas schubertii Strain WL1483, Isolated from Diseased Snakehead Fish (Channa argus) in China.</title>
        <authorList>
            <person name="Liu L."/>
            <person name="Li N."/>
            <person name="Zhang D."/>
            <person name="Fu X."/>
            <person name="Shi C."/>
            <person name="Lin Q."/>
            <person name="Hao G."/>
        </authorList>
    </citation>
    <scope>NUCLEOTIDE SEQUENCE [LARGE SCALE GENOMIC DNA]</scope>
    <source>
        <strain evidence="5 6">WL1483</strain>
    </source>
</reference>
<dbReference type="PANTHER" id="PTHR24166">
    <property type="entry name" value="ROLLING PEBBLES, ISOFORM B"/>
    <property type="match status" value="1"/>
</dbReference>
<feature type="signal peptide" evidence="4">
    <location>
        <begin position="1"/>
        <end position="29"/>
    </location>
</feature>
<dbReference type="InterPro" id="IPR002110">
    <property type="entry name" value="Ankyrin_rpt"/>
</dbReference>
<proteinExistence type="predicted"/>
<dbReference type="InterPro" id="IPR050889">
    <property type="entry name" value="Dendritic_Spine_Reg/Scaffold"/>
</dbReference>
<dbReference type="SUPFAM" id="SSF48403">
    <property type="entry name" value="Ankyrin repeat"/>
    <property type="match status" value="1"/>
</dbReference>
<keyword evidence="2 3" id="KW-0040">ANK repeat</keyword>
<dbReference type="Gene3D" id="1.25.40.20">
    <property type="entry name" value="Ankyrin repeat-containing domain"/>
    <property type="match status" value="1"/>
</dbReference>
<dbReference type="SMART" id="SM00248">
    <property type="entry name" value="ANK"/>
    <property type="match status" value="3"/>
</dbReference>
<evidence type="ECO:0000256" key="4">
    <source>
        <dbReference type="SAM" id="SignalP"/>
    </source>
</evidence>
<evidence type="ECO:0000256" key="3">
    <source>
        <dbReference type="PROSITE-ProRule" id="PRU00023"/>
    </source>
</evidence>
<dbReference type="PATRIC" id="fig|652.5.peg.1848"/>
<sequence length="187" mass="20272">MLEECRMVPSRLLPSLLVALMVLSGPAWGSEPTEAEQLPPVSLQDYFFAAARSGEVSVLNEFINAGFPIDERNVQSYTALMIAAYQGQSEAVHSLLKAGADACLRDKRGHTALMGAVIKGEWRIAKTLYAIDCDMNSNRRPDEPVTDKNTMTAAQFAERFGQGERFRALATGAGKGNSTEGNSPSMQ</sequence>
<dbReference type="Pfam" id="PF12796">
    <property type="entry name" value="Ank_2"/>
    <property type="match status" value="1"/>
</dbReference>
<evidence type="ECO:0000313" key="5">
    <source>
        <dbReference type="EMBL" id="ALP43289.1"/>
    </source>
</evidence>
<reference evidence="6" key="1">
    <citation type="submission" date="2015-10" db="EMBL/GenBank/DDBJ databases">
        <title>Complete Genome Sequence of Aeromonas schubertii strain WL1483.</title>
        <authorList>
            <person name="Liu L."/>
        </authorList>
    </citation>
    <scope>NUCLEOTIDE SEQUENCE [LARGE SCALE GENOMIC DNA]</scope>
    <source>
        <strain evidence="6">WL1483</strain>
    </source>
</reference>
<feature type="repeat" description="ANK" evidence="3">
    <location>
        <begin position="75"/>
        <end position="107"/>
    </location>
</feature>
<dbReference type="KEGG" id="asr:WL1483_3870"/>
<name>A0A0S2SNM6_9GAMM</name>
<gene>
    <name evidence="5" type="ORF">WL1483_3870</name>
</gene>
<keyword evidence="4" id="KW-0732">Signal</keyword>
<dbReference type="PANTHER" id="PTHR24166:SF48">
    <property type="entry name" value="PROTEIN VAPYRIN"/>
    <property type="match status" value="1"/>
</dbReference>
<evidence type="ECO:0000313" key="6">
    <source>
        <dbReference type="Proteomes" id="UP000058114"/>
    </source>
</evidence>
<evidence type="ECO:0000256" key="2">
    <source>
        <dbReference type="ARBA" id="ARBA00023043"/>
    </source>
</evidence>
<dbReference type="AlphaFoldDB" id="A0A0S2SNM6"/>
<evidence type="ECO:0000256" key="1">
    <source>
        <dbReference type="ARBA" id="ARBA00022737"/>
    </source>
</evidence>
<protein>
    <submittedName>
        <fullName evidence="5">Ankyrin</fullName>
    </submittedName>
</protein>
<dbReference type="EMBL" id="CP013067">
    <property type="protein sequence ID" value="ALP43289.1"/>
    <property type="molecule type" value="Genomic_DNA"/>
</dbReference>
<dbReference type="Proteomes" id="UP000058114">
    <property type="component" value="Chromosome"/>
</dbReference>
<dbReference type="PROSITE" id="PS50297">
    <property type="entry name" value="ANK_REP_REGION"/>
    <property type="match status" value="1"/>
</dbReference>
<keyword evidence="1" id="KW-0677">Repeat</keyword>
<dbReference type="PROSITE" id="PS50088">
    <property type="entry name" value="ANK_REPEAT"/>
    <property type="match status" value="1"/>
</dbReference>
<organism evidence="5 6">
    <name type="scientific">Aeromonas schubertii</name>
    <dbReference type="NCBI Taxonomy" id="652"/>
    <lineage>
        <taxon>Bacteria</taxon>
        <taxon>Pseudomonadati</taxon>
        <taxon>Pseudomonadota</taxon>
        <taxon>Gammaproteobacteria</taxon>
        <taxon>Aeromonadales</taxon>
        <taxon>Aeromonadaceae</taxon>
        <taxon>Aeromonas</taxon>
    </lineage>
</organism>
<feature type="chain" id="PRO_5006604520" evidence="4">
    <location>
        <begin position="30"/>
        <end position="187"/>
    </location>
</feature>
<accession>A0A0S2SNM6</accession>